<proteinExistence type="predicted"/>
<gene>
    <name evidence="6" type="ORF">S01H1_58882</name>
</gene>
<keyword evidence="4" id="KW-0411">Iron-sulfur</keyword>
<dbReference type="InterPro" id="IPR003813">
    <property type="entry name" value="MvhD/FlpD"/>
</dbReference>
<dbReference type="GO" id="GO:0016491">
    <property type="term" value="F:oxidoreductase activity"/>
    <property type="evidence" value="ECO:0007669"/>
    <property type="project" value="UniProtKB-KW"/>
</dbReference>
<reference evidence="6" key="1">
    <citation type="journal article" date="2014" name="Front. Microbiol.">
        <title>High frequency of phylogenetically diverse reductive dehalogenase-homologous genes in deep subseafloor sedimentary metagenomes.</title>
        <authorList>
            <person name="Kawai M."/>
            <person name="Futagami T."/>
            <person name="Toyoda A."/>
            <person name="Takaki Y."/>
            <person name="Nishi S."/>
            <person name="Hori S."/>
            <person name="Arai W."/>
            <person name="Tsubouchi T."/>
            <person name="Morono Y."/>
            <person name="Uchiyama I."/>
            <person name="Ito T."/>
            <person name="Fujiyama A."/>
            <person name="Inagaki F."/>
            <person name="Takami H."/>
        </authorList>
    </citation>
    <scope>NUCLEOTIDE SEQUENCE</scope>
    <source>
        <strain evidence="6">Expedition CK06-06</strain>
    </source>
</reference>
<evidence type="ECO:0000313" key="6">
    <source>
        <dbReference type="EMBL" id="GAG23128.1"/>
    </source>
</evidence>
<dbReference type="EMBL" id="BARS01038484">
    <property type="protein sequence ID" value="GAG23128.1"/>
    <property type="molecule type" value="Genomic_DNA"/>
</dbReference>
<evidence type="ECO:0000259" key="5">
    <source>
        <dbReference type="Pfam" id="PF02662"/>
    </source>
</evidence>
<keyword evidence="3" id="KW-0408">Iron</keyword>
<organism evidence="6">
    <name type="scientific">marine sediment metagenome</name>
    <dbReference type="NCBI Taxonomy" id="412755"/>
    <lineage>
        <taxon>unclassified sequences</taxon>
        <taxon>metagenomes</taxon>
        <taxon>ecological metagenomes</taxon>
    </lineage>
</organism>
<name>X0WF36_9ZZZZ</name>
<keyword evidence="2" id="KW-0560">Oxidoreductase</keyword>
<sequence>NSPLNYYTRRRFAVLKKVVECLGLESDRLRLSWVSASEGQRFAEVVNEFNDKIKKIGPNPLRAKTSL</sequence>
<evidence type="ECO:0000256" key="2">
    <source>
        <dbReference type="ARBA" id="ARBA00023002"/>
    </source>
</evidence>
<keyword evidence="1" id="KW-0479">Metal-binding</keyword>
<protein>
    <recommendedName>
        <fullName evidence="5">F420-non-reducing hydrogenase iron-sulfur subunit D domain-containing protein</fullName>
    </recommendedName>
</protein>
<dbReference type="AlphaFoldDB" id="X0WF36"/>
<dbReference type="Pfam" id="PF02662">
    <property type="entry name" value="FlpD"/>
    <property type="match status" value="1"/>
</dbReference>
<evidence type="ECO:0000256" key="1">
    <source>
        <dbReference type="ARBA" id="ARBA00022723"/>
    </source>
</evidence>
<evidence type="ECO:0000256" key="3">
    <source>
        <dbReference type="ARBA" id="ARBA00023004"/>
    </source>
</evidence>
<accession>X0WF36</accession>
<feature type="non-terminal residue" evidence="6">
    <location>
        <position position="1"/>
    </location>
</feature>
<feature type="domain" description="F420-non-reducing hydrogenase iron-sulfur subunit D" evidence="5">
    <location>
        <begin position="5"/>
        <end position="57"/>
    </location>
</feature>
<dbReference type="GO" id="GO:0046872">
    <property type="term" value="F:metal ion binding"/>
    <property type="evidence" value="ECO:0007669"/>
    <property type="project" value="UniProtKB-KW"/>
</dbReference>
<comment type="caution">
    <text evidence="6">The sequence shown here is derived from an EMBL/GenBank/DDBJ whole genome shotgun (WGS) entry which is preliminary data.</text>
</comment>
<dbReference type="GO" id="GO:0051536">
    <property type="term" value="F:iron-sulfur cluster binding"/>
    <property type="evidence" value="ECO:0007669"/>
    <property type="project" value="UniProtKB-KW"/>
</dbReference>
<evidence type="ECO:0000256" key="4">
    <source>
        <dbReference type="ARBA" id="ARBA00023014"/>
    </source>
</evidence>